<feature type="transmembrane region" description="Helical" evidence="1">
    <location>
        <begin position="14"/>
        <end position="35"/>
    </location>
</feature>
<feature type="transmembrane region" description="Helical" evidence="1">
    <location>
        <begin position="160"/>
        <end position="185"/>
    </location>
</feature>
<feature type="transmembrane region" description="Helical" evidence="1">
    <location>
        <begin position="71"/>
        <end position="92"/>
    </location>
</feature>
<evidence type="ECO:0008006" key="4">
    <source>
        <dbReference type="Google" id="ProtNLM"/>
    </source>
</evidence>
<gene>
    <name evidence="2" type="ORF">K3181_04045</name>
</gene>
<dbReference type="Proteomes" id="UP000782554">
    <property type="component" value="Unassembled WGS sequence"/>
</dbReference>
<comment type="caution">
    <text evidence="2">The sequence shown here is derived from an EMBL/GenBank/DDBJ whole genome shotgun (WGS) entry which is preliminary data.</text>
</comment>
<organism evidence="2 3">
    <name type="scientific">Qipengyuania mesophila</name>
    <dbReference type="NCBI Taxonomy" id="2867246"/>
    <lineage>
        <taxon>Bacteria</taxon>
        <taxon>Pseudomonadati</taxon>
        <taxon>Pseudomonadota</taxon>
        <taxon>Alphaproteobacteria</taxon>
        <taxon>Sphingomonadales</taxon>
        <taxon>Erythrobacteraceae</taxon>
        <taxon>Qipengyuania</taxon>
    </lineage>
</organism>
<protein>
    <recommendedName>
        <fullName evidence="4">Disulfide bond formation protein B</fullName>
    </recommendedName>
</protein>
<accession>A0ABS7JSL8</accession>
<evidence type="ECO:0000313" key="3">
    <source>
        <dbReference type="Proteomes" id="UP000782554"/>
    </source>
</evidence>
<dbReference type="RefSeq" id="WP_221601009.1">
    <property type="nucleotide sequence ID" value="NZ_JAIGNU010000001.1"/>
</dbReference>
<feature type="transmembrane region" description="Helical" evidence="1">
    <location>
        <begin position="47"/>
        <end position="64"/>
    </location>
</feature>
<keyword evidence="3" id="KW-1185">Reference proteome</keyword>
<keyword evidence="1" id="KW-0472">Membrane</keyword>
<evidence type="ECO:0000313" key="2">
    <source>
        <dbReference type="EMBL" id="MBX7500607.1"/>
    </source>
</evidence>
<keyword evidence="1" id="KW-1133">Transmembrane helix</keyword>
<dbReference type="EMBL" id="JAIGNU010000001">
    <property type="protein sequence ID" value="MBX7500607.1"/>
    <property type="molecule type" value="Genomic_DNA"/>
</dbReference>
<keyword evidence="1" id="KW-0812">Transmembrane</keyword>
<sequence>MSMLDDFKKTVEDFGWIGGLVISGSVFAPLIAAGSGLAPPWPENLEFVGMVAILVSLILVFQFLPRRKGRYRLFLALSAIGLVLSMATQFVLHLRFVKALPGTDTEAILGCGWTGELQAVARADPMIDASAQCPGEYHKLLEMAENDPLQVWTSSSIDNIALLLSASWVLMFALFTVVLAAFVIFNSRQKSQRAAREVAVQAAE</sequence>
<proteinExistence type="predicted"/>
<name>A0ABS7JSL8_9SPHN</name>
<reference evidence="2 3" key="1">
    <citation type="submission" date="2021-08" db="EMBL/GenBank/DDBJ databases">
        <title>Comparative Genomics Analysis of the Genus Qipengyuania Reveals Extensive Genetic Diversity and Metabolic Versatility, Including the Description of Fifteen Novel Species.</title>
        <authorList>
            <person name="Liu Y."/>
        </authorList>
    </citation>
    <scope>NUCLEOTIDE SEQUENCE [LARGE SCALE GENOMIC DNA]</scope>
    <source>
        <strain evidence="2 3">YG27</strain>
    </source>
</reference>
<evidence type="ECO:0000256" key="1">
    <source>
        <dbReference type="SAM" id="Phobius"/>
    </source>
</evidence>